<evidence type="ECO:0000256" key="6">
    <source>
        <dbReference type="ARBA" id="ARBA00023239"/>
    </source>
</evidence>
<reference evidence="10" key="1">
    <citation type="journal article" date="2020" name="bioRxiv">
        <title>A rank-normalized archaeal taxonomy based on genome phylogeny resolves widespread incomplete and uneven classifications.</title>
        <authorList>
            <person name="Rinke C."/>
            <person name="Chuvochina M."/>
            <person name="Mussig A.J."/>
            <person name="Chaumeil P.-A."/>
            <person name="Waite D.W."/>
            <person name="Whitman W.B."/>
            <person name="Parks D.H."/>
            <person name="Hugenholtz P."/>
        </authorList>
    </citation>
    <scope>NUCLEOTIDE SEQUENCE</scope>
    <source>
        <strain evidence="10">UBA12518</strain>
    </source>
</reference>
<dbReference type="FunFam" id="3.40.190.10:FF:000034">
    <property type="entry name" value="Chorismate mutase/prephenate dehydratase"/>
    <property type="match status" value="1"/>
</dbReference>
<dbReference type="GO" id="GO:0005737">
    <property type="term" value="C:cytoplasm"/>
    <property type="evidence" value="ECO:0007669"/>
    <property type="project" value="TreeGrafter"/>
</dbReference>
<evidence type="ECO:0000313" key="11">
    <source>
        <dbReference type="Proteomes" id="UP000600363"/>
    </source>
</evidence>
<gene>
    <name evidence="10" type="primary">pheA</name>
    <name evidence="10" type="ORF">HA299_04325</name>
</gene>
<keyword evidence="5" id="KW-0584">Phenylalanine biosynthesis</keyword>
<evidence type="ECO:0000256" key="7">
    <source>
        <dbReference type="ARBA" id="ARBA00047848"/>
    </source>
</evidence>
<organism evidence="10 11">
    <name type="scientific">Methermicoccus shengliensis</name>
    <dbReference type="NCBI Taxonomy" id="660064"/>
    <lineage>
        <taxon>Archaea</taxon>
        <taxon>Methanobacteriati</taxon>
        <taxon>Methanobacteriota</taxon>
        <taxon>Stenosarchaea group</taxon>
        <taxon>Methanomicrobia</taxon>
        <taxon>Methanosarcinales</taxon>
        <taxon>Methermicoccaceae</taxon>
        <taxon>Methermicoccus</taxon>
    </lineage>
</organism>
<keyword evidence="6 10" id="KW-0456">Lyase</keyword>
<feature type="domain" description="Prephenate dehydratase" evidence="8">
    <location>
        <begin position="2"/>
        <end position="174"/>
    </location>
</feature>
<dbReference type="SUPFAM" id="SSF53850">
    <property type="entry name" value="Periplasmic binding protein-like II"/>
    <property type="match status" value="1"/>
</dbReference>
<dbReference type="InterPro" id="IPR001086">
    <property type="entry name" value="Preph_deHydtase"/>
</dbReference>
<sequence>MRTGVLGPVGSFSHAAAMRTRPDGTLVFFETISDVFEAVERGEVDEGIVPMENSLEGSVGETLDCLLSHRVYMVGEYVLEVRHNLLSLAPTLEDVRTVLSHPQALAQCRGFLRRLGGVKVVATSSTSEAARMAALDPSAAAIASVEAAAHYGLKVLMSDIQDDESHTRFVSIAKKPLREVHGPAKTSIALFLKRDRPGALYEILGEFAKRSINLTRIESRTRRRALGEYYFFIDLEGQLGDCRVRDALSAIAECTDVMHVLGSYPAFRA</sequence>
<comment type="caution">
    <text evidence="10">The sequence shown here is derived from an EMBL/GenBank/DDBJ whole genome shotgun (WGS) entry which is preliminary data.</text>
</comment>
<evidence type="ECO:0000256" key="3">
    <source>
        <dbReference type="ARBA" id="ARBA00022605"/>
    </source>
</evidence>
<accession>A0A832W023</accession>
<feature type="domain" description="ACT" evidence="9">
    <location>
        <begin position="188"/>
        <end position="265"/>
    </location>
</feature>
<dbReference type="EMBL" id="DUIH01000013">
    <property type="protein sequence ID" value="HIH69830.1"/>
    <property type="molecule type" value="Genomic_DNA"/>
</dbReference>
<evidence type="ECO:0000256" key="1">
    <source>
        <dbReference type="ARBA" id="ARBA00004741"/>
    </source>
</evidence>
<dbReference type="Pfam" id="PF00800">
    <property type="entry name" value="PDT"/>
    <property type="match status" value="1"/>
</dbReference>
<dbReference type="PROSITE" id="PS51671">
    <property type="entry name" value="ACT"/>
    <property type="match status" value="1"/>
</dbReference>
<dbReference type="Gene3D" id="3.30.70.260">
    <property type="match status" value="1"/>
</dbReference>
<comment type="pathway">
    <text evidence="1">Amino-acid biosynthesis; L-phenylalanine biosynthesis; phenylpyruvate from prephenate: step 1/1.</text>
</comment>
<dbReference type="PANTHER" id="PTHR21022">
    <property type="entry name" value="PREPHENATE DEHYDRATASE P PROTEIN"/>
    <property type="match status" value="1"/>
</dbReference>
<dbReference type="CDD" id="cd04905">
    <property type="entry name" value="ACT_CM-PDT"/>
    <property type="match status" value="1"/>
</dbReference>
<dbReference type="InterPro" id="IPR002912">
    <property type="entry name" value="ACT_dom"/>
</dbReference>
<evidence type="ECO:0000259" key="8">
    <source>
        <dbReference type="PROSITE" id="PS51171"/>
    </source>
</evidence>
<comment type="catalytic activity">
    <reaction evidence="7">
        <text>prephenate + H(+) = 3-phenylpyruvate + CO2 + H2O</text>
        <dbReference type="Rhea" id="RHEA:21648"/>
        <dbReference type="ChEBI" id="CHEBI:15377"/>
        <dbReference type="ChEBI" id="CHEBI:15378"/>
        <dbReference type="ChEBI" id="CHEBI:16526"/>
        <dbReference type="ChEBI" id="CHEBI:18005"/>
        <dbReference type="ChEBI" id="CHEBI:29934"/>
        <dbReference type="EC" id="4.2.1.51"/>
    </reaction>
</comment>
<dbReference type="FunFam" id="3.30.70.260:FF:000012">
    <property type="entry name" value="Prephenate dehydratase"/>
    <property type="match status" value="1"/>
</dbReference>
<dbReference type="InterPro" id="IPR045865">
    <property type="entry name" value="ACT-like_dom_sf"/>
</dbReference>
<dbReference type="RefSeq" id="WP_042685180.1">
    <property type="nucleotide sequence ID" value="NZ_DUIH01000013.1"/>
</dbReference>
<evidence type="ECO:0000259" key="9">
    <source>
        <dbReference type="PROSITE" id="PS51671"/>
    </source>
</evidence>
<evidence type="ECO:0000256" key="2">
    <source>
        <dbReference type="ARBA" id="ARBA00013147"/>
    </source>
</evidence>
<keyword evidence="4" id="KW-0057">Aromatic amino acid biosynthesis</keyword>
<dbReference type="PANTHER" id="PTHR21022:SF19">
    <property type="entry name" value="PREPHENATE DEHYDRATASE-RELATED"/>
    <property type="match status" value="1"/>
</dbReference>
<evidence type="ECO:0000256" key="5">
    <source>
        <dbReference type="ARBA" id="ARBA00023222"/>
    </source>
</evidence>
<dbReference type="PROSITE" id="PS51171">
    <property type="entry name" value="PREPHENATE_DEHYDR_3"/>
    <property type="match status" value="1"/>
</dbReference>
<dbReference type="Gene3D" id="3.40.190.10">
    <property type="entry name" value="Periplasmic binding protein-like II"/>
    <property type="match status" value="2"/>
</dbReference>
<dbReference type="Pfam" id="PF01842">
    <property type="entry name" value="ACT"/>
    <property type="match status" value="1"/>
</dbReference>
<dbReference type="CDD" id="cd13630">
    <property type="entry name" value="PBP2_PDT_1"/>
    <property type="match status" value="1"/>
</dbReference>
<dbReference type="NCBIfam" id="NF008865">
    <property type="entry name" value="PRK11898.1"/>
    <property type="match status" value="1"/>
</dbReference>
<name>A0A832W023_9EURY</name>
<protein>
    <recommendedName>
        <fullName evidence="2">prephenate dehydratase</fullName>
        <ecNumber evidence="2">4.2.1.51</ecNumber>
    </recommendedName>
</protein>
<dbReference type="GO" id="GO:0009094">
    <property type="term" value="P:L-phenylalanine biosynthetic process"/>
    <property type="evidence" value="ECO:0007669"/>
    <property type="project" value="UniProtKB-KW"/>
</dbReference>
<evidence type="ECO:0000313" key="10">
    <source>
        <dbReference type="EMBL" id="HIH69830.1"/>
    </source>
</evidence>
<dbReference type="Proteomes" id="UP000600363">
    <property type="component" value="Unassembled WGS sequence"/>
</dbReference>
<proteinExistence type="predicted"/>
<evidence type="ECO:0000256" key="4">
    <source>
        <dbReference type="ARBA" id="ARBA00023141"/>
    </source>
</evidence>
<keyword evidence="3" id="KW-0028">Amino-acid biosynthesis</keyword>
<dbReference type="SUPFAM" id="SSF55021">
    <property type="entry name" value="ACT-like"/>
    <property type="match status" value="1"/>
</dbReference>
<dbReference type="AlphaFoldDB" id="A0A832W023"/>
<dbReference type="GO" id="GO:0004664">
    <property type="term" value="F:prephenate dehydratase activity"/>
    <property type="evidence" value="ECO:0007669"/>
    <property type="project" value="UniProtKB-EC"/>
</dbReference>
<dbReference type="EC" id="4.2.1.51" evidence="2"/>